<comment type="caution">
    <text evidence="1">The sequence shown here is derived from an EMBL/GenBank/DDBJ whole genome shotgun (WGS) entry which is preliminary data.</text>
</comment>
<protein>
    <submittedName>
        <fullName evidence="1">Uncharacterized protein</fullName>
    </submittedName>
</protein>
<reference evidence="1 2" key="1">
    <citation type="journal article" date="2022" name="Hortic Res">
        <title>A haplotype resolved chromosomal level avocado genome allows analysis of novel avocado genes.</title>
        <authorList>
            <person name="Nath O."/>
            <person name="Fletcher S.J."/>
            <person name="Hayward A."/>
            <person name="Shaw L.M."/>
            <person name="Masouleh A.K."/>
            <person name="Furtado A."/>
            <person name="Henry R.J."/>
            <person name="Mitter N."/>
        </authorList>
    </citation>
    <scope>NUCLEOTIDE SEQUENCE [LARGE SCALE GENOMIC DNA]</scope>
    <source>
        <strain evidence="2">cv. Hass</strain>
    </source>
</reference>
<gene>
    <name evidence="1" type="ORF">MRB53_029983</name>
</gene>
<evidence type="ECO:0000313" key="2">
    <source>
        <dbReference type="Proteomes" id="UP001234297"/>
    </source>
</evidence>
<name>A0ACC2KJV2_PERAE</name>
<keyword evidence="2" id="KW-1185">Reference proteome</keyword>
<proteinExistence type="predicted"/>
<accession>A0ACC2KJV2</accession>
<organism evidence="1 2">
    <name type="scientific">Persea americana</name>
    <name type="common">Avocado</name>
    <dbReference type="NCBI Taxonomy" id="3435"/>
    <lineage>
        <taxon>Eukaryota</taxon>
        <taxon>Viridiplantae</taxon>
        <taxon>Streptophyta</taxon>
        <taxon>Embryophyta</taxon>
        <taxon>Tracheophyta</taxon>
        <taxon>Spermatophyta</taxon>
        <taxon>Magnoliopsida</taxon>
        <taxon>Magnoliidae</taxon>
        <taxon>Laurales</taxon>
        <taxon>Lauraceae</taxon>
        <taxon>Persea</taxon>
    </lineage>
</organism>
<dbReference type="EMBL" id="CM056817">
    <property type="protein sequence ID" value="KAJ8621454.1"/>
    <property type="molecule type" value="Genomic_DNA"/>
</dbReference>
<dbReference type="Proteomes" id="UP001234297">
    <property type="component" value="Chromosome 9"/>
</dbReference>
<sequence length="275" mass="30292">MVVQGDIISSCSKTPHPDICKAASMEVAATLLSKSGGGQRLFSDKLFPTWVMGADRKLLHSSTVAADIVVAKDGSGNYKTISEAVSASVKLRNGTKRFVIHVKAAVYSENVEITESMKNLTFIGDGIDSTIVTGSKNVHDGSSTFNSSTFVNNEVIDIEVVITGSVMISFHFERENIHVLPFQTVHEGRIYQLKLFCDKDYPDIPPTVKFQTRINMACVNEDTGVIEPALFPMLADWRREHTMEDELVQLKKEMSSTQNRKLVQPPDGNSSSDSF</sequence>
<evidence type="ECO:0000313" key="1">
    <source>
        <dbReference type="EMBL" id="KAJ8621454.1"/>
    </source>
</evidence>